<dbReference type="PROSITE" id="PS50082">
    <property type="entry name" value="WD_REPEATS_2"/>
    <property type="match status" value="5"/>
</dbReference>
<dbReference type="PANTHER" id="PTHR19856:SF0">
    <property type="entry name" value="WD REPEAT-CONTAINING PROTEIN 1"/>
    <property type="match status" value="1"/>
</dbReference>
<evidence type="ECO:0008006" key="7">
    <source>
        <dbReference type="Google" id="ProtNLM"/>
    </source>
</evidence>
<feature type="repeat" description="WD" evidence="4">
    <location>
        <begin position="180"/>
        <end position="221"/>
    </location>
</feature>
<dbReference type="InterPro" id="IPR036322">
    <property type="entry name" value="WD40_repeat_dom_sf"/>
</dbReference>
<reference evidence="5 6" key="1">
    <citation type="submission" date="2022-05" db="EMBL/GenBank/DDBJ databases">
        <authorList>
            <consortium name="Genoscope - CEA"/>
            <person name="William W."/>
        </authorList>
    </citation>
    <scope>NUCLEOTIDE SEQUENCE [LARGE SCALE GENOMIC DNA]</scope>
</reference>
<dbReference type="Gene3D" id="2.130.10.10">
    <property type="entry name" value="YVTN repeat-like/Quinoprotein amine dehydrogenase"/>
    <property type="match status" value="2"/>
</dbReference>
<name>A0ABN8RMM0_9CNID</name>
<proteinExistence type="inferred from homology"/>
<accession>A0ABN8RMM0</accession>
<comment type="caution">
    <text evidence="5">The sequence shown here is derived from an EMBL/GenBank/DDBJ whole genome shotgun (WGS) entry which is preliminary data.</text>
</comment>
<dbReference type="CDD" id="cd00200">
    <property type="entry name" value="WD40"/>
    <property type="match status" value="2"/>
</dbReference>
<evidence type="ECO:0000313" key="6">
    <source>
        <dbReference type="Proteomes" id="UP001159427"/>
    </source>
</evidence>
<dbReference type="SUPFAM" id="SSF50978">
    <property type="entry name" value="WD40 repeat-like"/>
    <property type="match status" value="2"/>
</dbReference>
<dbReference type="PROSITE" id="PS50294">
    <property type="entry name" value="WD_REPEATS_REGION"/>
    <property type="match status" value="4"/>
</dbReference>
<keyword evidence="6" id="KW-1185">Reference proteome</keyword>
<evidence type="ECO:0000313" key="5">
    <source>
        <dbReference type="EMBL" id="CAH3180174.1"/>
    </source>
</evidence>
<dbReference type="SMART" id="SM00320">
    <property type="entry name" value="WD40"/>
    <property type="match status" value="10"/>
</dbReference>
<evidence type="ECO:0000256" key="4">
    <source>
        <dbReference type="PROSITE-ProRule" id="PRU00221"/>
    </source>
</evidence>
<feature type="repeat" description="WD" evidence="4">
    <location>
        <begin position="225"/>
        <end position="266"/>
    </location>
</feature>
<dbReference type="InterPro" id="IPR019775">
    <property type="entry name" value="WD40_repeat_CS"/>
</dbReference>
<evidence type="ECO:0000256" key="1">
    <source>
        <dbReference type="ARBA" id="ARBA00022574"/>
    </source>
</evidence>
<dbReference type="InterPro" id="IPR001680">
    <property type="entry name" value="WD40_rpt"/>
</dbReference>
<keyword evidence="2" id="KW-0677">Repeat</keyword>
<dbReference type="EMBL" id="CALNXI010001945">
    <property type="protein sequence ID" value="CAH3180174.1"/>
    <property type="molecule type" value="Genomic_DNA"/>
</dbReference>
<feature type="repeat" description="WD" evidence="4">
    <location>
        <begin position="518"/>
        <end position="559"/>
    </location>
</feature>
<dbReference type="PANTHER" id="PTHR19856">
    <property type="entry name" value="WD-REPEATCONTAINING PROTEIN WDR1"/>
    <property type="match status" value="1"/>
</dbReference>
<feature type="repeat" description="WD" evidence="4">
    <location>
        <begin position="311"/>
        <end position="352"/>
    </location>
</feature>
<dbReference type="Proteomes" id="UP001159427">
    <property type="component" value="Unassembled WGS sequence"/>
</dbReference>
<comment type="similarity">
    <text evidence="3">Belongs to the WD repeat AIP1 family.</text>
</comment>
<dbReference type="InterPro" id="IPR015943">
    <property type="entry name" value="WD40/YVTN_repeat-like_dom_sf"/>
</dbReference>
<feature type="repeat" description="WD" evidence="4">
    <location>
        <begin position="49"/>
        <end position="90"/>
    </location>
</feature>
<gene>
    <name evidence="5" type="ORF">PEVE_00012774</name>
</gene>
<dbReference type="Pfam" id="PF00400">
    <property type="entry name" value="WD40"/>
    <property type="match status" value="8"/>
</dbReference>
<keyword evidence="1 4" id="KW-0853">WD repeat</keyword>
<sequence length="571" mass="61708">GQVFASLPKTVRGAPTLLKGDPKGKNFLYTNGKSVFIRDIENPEICDVYTQHAKDTTVAVYAPSGFYIASGDVSGKLRIWDTTQEEHLLKYEYQPLSGPIKDIAWSPDSKRIVVTGDGREKFGNVFLWDSGSSVGSVSGHSKAINAVDYKPTRPFRICTASEDSDVGFFEGPPFKFSASNKSHTNFVNCVKYSPDGEHFVSGGADGQIFLYNGKTGEETCTLGGGKAHKGGVYGLSWSADSKSLLSASADKTAKIWDIAANTVSTEFTFGNALEDQQLGCLWQQDYLLTVSLSGQINYLDVNNPSCPKRIIKGHNKNILSLASSKDGSTLYTGSFDTRICQWKVASGNAEVFKGQGHKNQVTDMVLSDDTLVTCSMDDTVRLTSVQTLEYGSHFAGMASQPTGIACGKDGLTIAACLKEIAVLRDGNPVFSLPVEFEPQCAAVHPGQTEVAVGGKTNEIYVYTLDNDTLVKKTSSSLSHVTAICDLAYSPDGAYLASADDNRRVNVFSTTDYEHTTKFDGHVARVTCLAWSPDSRYIASGALDTNVLIYNLENPNKKIQIKGESYVTAALI</sequence>
<feature type="non-terminal residue" evidence="5">
    <location>
        <position position="1"/>
    </location>
</feature>
<organism evidence="5 6">
    <name type="scientific">Porites evermanni</name>
    <dbReference type="NCBI Taxonomy" id="104178"/>
    <lineage>
        <taxon>Eukaryota</taxon>
        <taxon>Metazoa</taxon>
        <taxon>Cnidaria</taxon>
        <taxon>Anthozoa</taxon>
        <taxon>Hexacorallia</taxon>
        <taxon>Scleractinia</taxon>
        <taxon>Fungiina</taxon>
        <taxon>Poritidae</taxon>
        <taxon>Porites</taxon>
    </lineage>
</organism>
<protein>
    <recommendedName>
        <fullName evidence="7">WD repeat-containing protein 1</fullName>
    </recommendedName>
</protein>
<dbReference type="PROSITE" id="PS00678">
    <property type="entry name" value="WD_REPEATS_1"/>
    <property type="match status" value="1"/>
</dbReference>
<evidence type="ECO:0000256" key="3">
    <source>
        <dbReference type="ARBA" id="ARBA00038366"/>
    </source>
</evidence>
<evidence type="ECO:0000256" key="2">
    <source>
        <dbReference type="ARBA" id="ARBA00022737"/>
    </source>
</evidence>